<evidence type="ECO:0000313" key="2">
    <source>
        <dbReference type="EMBL" id="QIS12629.1"/>
    </source>
</evidence>
<keyword evidence="3" id="KW-1185">Reference proteome</keyword>
<dbReference type="Proteomes" id="UP000503540">
    <property type="component" value="Chromosome"/>
</dbReference>
<dbReference type="AlphaFoldDB" id="A0A6G9YHA9"/>
<keyword evidence="1" id="KW-0732">Signal</keyword>
<reference evidence="2 3" key="1">
    <citation type="journal article" date="2019" name="ACS Chem. Biol.">
        <title>Identification and Mobilization of a Cryptic Antibiotic Biosynthesis Gene Locus from a Human-Pathogenic Nocardia Isolate.</title>
        <authorList>
            <person name="Herisse M."/>
            <person name="Ishida K."/>
            <person name="Porter J.L."/>
            <person name="Howden B."/>
            <person name="Hertweck C."/>
            <person name="Stinear T.P."/>
            <person name="Pidot S.J."/>
        </authorList>
    </citation>
    <scope>NUCLEOTIDE SEQUENCE [LARGE SCALE GENOMIC DNA]</scope>
    <source>
        <strain evidence="2 3">AUSMDU00012717</strain>
    </source>
</reference>
<evidence type="ECO:0000313" key="3">
    <source>
        <dbReference type="Proteomes" id="UP000503540"/>
    </source>
</evidence>
<evidence type="ECO:0000256" key="1">
    <source>
        <dbReference type="SAM" id="SignalP"/>
    </source>
</evidence>
<gene>
    <name evidence="2" type="ORF">F5544_23855</name>
</gene>
<name>A0A6G9YHA9_9NOCA</name>
<proteinExistence type="predicted"/>
<organism evidence="2 3">
    <name type="scientific">Nocardia arthritidis</name>
    <dbReference type="NCBI Taxonomy" id="228602"/>
    <lineage>
        <taxon>Bacteria</taxon>
        <taxon>Bacillati</taxon>
        <taxon>Actinomycetota</taxon>
        <taxon>Actinomycetes</taxon>
        <taxon>Mycobacteriales</taxon>
        <taxon>Nocardiaceae</taxon>
        <taxon>Nocardia</taxon>
    </lineage>
</organism>
<sequence length="68" mass="6532">MRSRLGAGILIGAILTAPLAAAVPASAIPLEPAAEQPGPVANPGCPGGAPHWDCLLSSLSSSGSTGTK</sequence>
<feature type="chain" id="PRO_5026163328" evidence="1">
    <location>
        <begin position="28"/>
        <end position="68"/>
    </location>
</feature>
<dbReference type="EMBL" id="CP046172">
    <property type="protein sequence ID" value="QIS12629.1"/>
    <property type="molecule type" value="Genomic_DNA"/>
</dbReference>
<accession>A0A6G9YHA9</accession>
<feature type="signal peptide" evidence="1">
    <location>
        <begin position="1"/>
        <end position="27"/>
    </location>
</feature>
<dbReference type="KEGG" id="nah:F5544_23855"/>
<dbReference type="RefSeq" id="WP_167475290.1">
    <property type="nucleotide sequence ID" value="NZ_CP046172.1"/>
</dbReference>
<protein>
    <submittedName>
        <fullName evidence="2">Uncharacterized protein</fullName>
    </submittedName>
</protein>